<evidence type="ECO:0000313" key="5">
    <source>
        <dbReference type="EMBL" id="MBC8528902.1"/>
    </source>
</evidence>
<evidence type="ECO:0000256" key="2">
    <source>
        <dbReference type="ARBA" id="ARBA00023125"/>
    </source>
</evidence>
<evidence type="ECO:0000259" key="4">
    <source>
        <dbReference type="PROSITE" id="PS50995"/>
    </source>
</evidence>
<evidence type="ECO:0000256" key="1">
    <source>
        <dbReference type="ARBA" id="ARBA00023015"/>
    </source>
</evidence>
<dbReference type="AlphaFoldDB" id="A0A926HIL0"/>
<protein>
    <submittedName>
        <fullName evidence="5">MarR family transcriptional regulator</fullName>
    </submittedName>
</protein>
<dbReference type="SMART" id="SM00347">
    <property type="entry name" value="HTH_MARR"/>
    <property type="match status" value="1"/>
</dbReference>
<dbReference type="InterPro" id="IPR000835">
    <property type="entry name" value="HTH_MarR-typ"/>
</dbReference>
<dbReference type="PROSITE" id="PS50995">
    <property type="entry name" value="HTH_MARR_2"/>
    <property type="match status" value="1"/>
</dbReference>
<evidence type="ECO:0000313" key="6">
    <source>
        <dbReference type="Proteomes" id="UP000654279"/>
    </source>
</evidence>
<dbReference type="EMBL" id="JACRSO010000002">
    <property type="protein sequence ID" value="MBC8528902.1"/>
    <property type="molecule type" value="Genomic_DNA"/>
</dbReference>
<dbReference type="PRINTS" id="PR00598">
    <property type="entry name" value="HTHMARR"/>
</dbReference>
<proteinExistence type="predicted"/>
<dbReference type="Gene3D" id="1.10.10.10">
    <property type="entry name" value="Winged helix-like DNA-binding domain superfamily/Winged helix DNA-binding domain"/>
    <property type="match status" value="1"/>
</dbReference>
<dbReference type="InterPro" id="IPR036390">
    <property type="entry name" value="WH_DNA-bd_sf"/>
</dbReference>
<organism evidence="5 6">
    <name type="scientific">Luoshenia tenuis</name>
    <dbReference type="NCBI Taxonomy" id="2763654"/>
    <lineage>
        <taxon>Bacteria</taxon>
        <taxon>Bacillati</taxon>
        <taxon>Bacillota</taxon>
        <taxon>Clostridia</taxon>
        <taxon>Christensenellales</taxon>
        <taxon>Christensenellaceae</taxon>
        <taxon>Luoshenia</taxon>
    </lineage>
</organism>
<reference evidence="5" key="1">
    <citation type="submission" date="2020-08" db="EMBL/GenBank/DDBJ databases">
        <title>Genome public.</title>
        <authorList>
            <person name="Liu C."/>
            <person name="Sun Q."/>
        </authorList>
    </citation>
    <scope>NUCLEOTIDE SEQUENCE</scope>
    <source>
        <strain evidence="5">NSJ-44</strain>
    </source>
</reference>
<keyword evidence="6" id="KW-1185">Reference proteome</keyword>
<dbReference type="PANTHER" id="PTHR42756:SF1">
    <property type="entry name" value="TRANSCRIPTIONAL REPRESSOR OF EMRAB OPERON"/>
    <property type="match status" value="1"/>
</dbReference>
<keyword evidence="3" id="KW-0804">Transcription</keyword>
<dbReference type="Pfam" id="PF01047">
    <property type="entry name" value="MarR"/>
    <property type="match status" value="1"/>
</dbReference>
<accession>A0A926HIL0</accession>
<dbReference type="GO" id="GO:0003700">
    <property type="term" value="F:DNA-binding transcription factor activity"/>
    <property type="evidence" value="ECO:0007669"/>
    <property type="project" value="InterPro"/>
</dbReference>
<keyword evidence="2" id="KW-0238">DNA-binding</keyword>
<sequence length="160" mass="18594">MLELRMVKNNIGHRFGQIRRLHRMLVDAQLGDIGLSPGQPPVIMLLHEMSGCTHNELAHAMDIRPATLTVMLTRMERAGWVERKGDQRDHRISRIFSTEKGEQAYEFLRRVSDENERLMLSNLPPEDILVLNRCIVQMTANMQRELARILEDKQQKIKKA</sequence>
<keyword evidence="1" id="KW-0805">Transcription regulation</keyword>
<dbReference type="RefSeq" id="WP_249284840.1">
    <property type="nucleotide sequence ID" value="NZ_JACRSO010000002.1"/>
</dbReference>
<comment type="caution">
    <text evidence="5">The sequence shown here is derived from an EMBL/GenBank/DDBJ whole genome shotgun (WGS) entry which is preliminary data.</text>
</comment>
<dbReference type="PANTHER" id="PTHR42756">
    <property type="entry name" value="TRANSCRIPTIONAL REGULATOR, MARR"/>
    <property type="match status" value="1"/>
</dbReference>
<dbReference type="SUPFAM" id="SSF46785">
    <property type="entry name" value="Winged helix' DNA-binding domain"/>
    <property type="match status" value="1"/>
</dbReference>
<dbReference type="GO" id="GO:0003677">
    <property type="term" value="F:DNA binding"/>
    <property type="evidence" value="ECO:0007669"/>
    <property type="project" value="UniProtKB-KW"/>
</dbReference>
<dbReference type="Proteomes" id="UP000654279">
    <property type="component" value="Unassembled WGS sequence"/>
</dbReference>
<evidence type="ECO:0000256" key="3">
    <source>
        <dbReference type="ARBA" id="ARBA00023163"/>
    </source>
</evidence>
<gene>
    <name evidence="5" type="ORF">H8699_05635</name>
</gene>
<name>A0A926HIL0_9FIRM</name>
<dbReference type="InterPro" id="IPR036388">
    <property type="entry name" value="WH-like_DNA-bd_sf"/>
</dbReference>
<feature type="domain" description="HTH marR-type" evidence="4">
    <location>
        <begin position="8"/>
        <end position="140"/>
    </location>
</feature>